<evidence type="ECO:0000256" key="2">
    <source>
        <dbReference type="ARBA" id="ARBA00011881"/>
    </source>
</evidence>
<dbReference type="GO" id="GO:0050038">
    <property type="term" value="F:L-xylulose reductase (NADPH) activity"/>
    <property type="evidence" value="ECO:0007669"/>
    <property type="project" value="TreeGrafter"/>
</dbReference>
<dbReference type="InterPro" id="IPR002347">
    <property type="entry name" value="SDR_fam"/>
</dbReference>
<sequence length="244" mass="26011">MCDNFNGKRVLVTGAGRGIGREIVKQLVAANARVVALSKTQSNLDSLKAEYPSVETICCDLSKWDETTGAVEKAGAIDLLVNNAAFAALTPLGAIDEAIIDRHFAVNIKSVINITQVVAQGMKARGKGGSIVNLSSVAGMIGIKDHLVYGATKAALDNMTKVWALELGQHNIRVNSVNPTVTLTEMGEVGWSDPAVRDPWLAQHPLRRFCQPHDVAHTVLYLLSDKSDMITGAILPIDGGLTCV</sequence>
<dbReference type="Pfam" id="PF13561">
    <property type="entry name" value="adh_short_C2"/>
    <property type="match status" value="1"/>
</dbReference>
<dbReference type="SUPFAM" id="SSF51735">
    <property type="entry name" value="NAD(P)-binding Rossmann-fold domains"/>
    <property type="match status" value="1"/>
</dbReference>
<dbReference type="GO" id="GO:0006006">
    <property type="term" value="P:glucose metabolic process"/>
    <property type="evidence" value="ECO:0007669"/>
    <property type="project" value="TreeGrafter"/>
</dbReference>
<keyword evidence="6" id="KW-1185">Reference proteome</keyword>
<dbReference type="InterPro" id="IPR020904">
    <property type="entry name" value="Sc_DH/Rdtase_CS"/>
</dbReference>
<dbReference type="Proteomes" id="UP000759131">
    <property type="component" value="Unassembled WGS sequence"/>
</dbReference>
<keyword evidence="4" id="KW-0560">Oxidoreductase</keyword>
<evidence type="ECO:0000313" key="6">
    <source>
        <dbReference type="Proteomes" id="UP000759131"/>
    </source>
</evidence>
<dbReference type="Gene3D" id="3.40.50.720">
    <property type="entry name" value="NAD(P)-binding Rossmann-like Domain"/>
    <property type="match status" value="1"/>
</dbReference>
<evidence type="ECO:0000256" key="3">
    <source>
        <dbReference type="ARBA" id="ARBA00022857"/>
    </source>
</evidence>
<proteinExistence type="inferred from homology"/>
<reference evidence="5" key="1">
    <citation type="submission" date="2020-11" db="EMBL/GenBank/DDBJ databases">
        <authorList>
            <person name="Tran Van P."/>
        </authorList>
    </citation>
    <scope>NUCLEOTIDE SEQUENCE</scope>
</reference>
<name>A0A7R9Q3W8_9ACAR</name>
<dbReference type="PRINTS" id="PR00081">
    <property type="entry name" value="GDHRDH"/>
</dbReference>
<evidence type="ECO:0008006" key="7">
    <source>
        <dbReference type="Google" id="ProtNLM"/>
    </source>
</evidence>
<dbReference type="InterPro" id="IPR036291">
    <property type="entry name" value="NAD(P)-bd_dom_sf"/>
</dbReference>
<dbReference type="GO" id="GO:0004090">
    <property type="term" value="F:carbonyl reductase (NADPH) activity"/>
    <property type="evidence" value="ECO:0007669"/>
    <property type="project" value="TreeGrafter"/>
</dbReference>
<dbReference type="OrthoDB" id="1393670at2759"/>
<comment type="similarity">
    <text evidence="1">Belongs to the short-chain dehydrogenases/reductases (SDR) family.</text>
</comment>
<dbReference type="PANTHER" id="PTHR44252:SF3">
    <property type="entry name" value="D-ERYTHRULOSE REDUCTASE-RELATED"/>
    <property type="match status" value="1"/>
</dbReference>
<dbReference type="PRINTS" id="PR00080">
    <property type="entry name" value="SDRFAMILY"/>
</dbReference>
<accession>A0A7R9Q3W8</accession>
<protein>
    <recommendedName>
        <fullName evidence="7">L-xylulose reductase</fullName>
    </recommendedName>
</protein>
<evidence type="ECO:0000256" key="1">
    <source>
        <dbReference type="ARBA" id="ARBA00006484"/>
    </source>
</evidence>
<dbReference type="EMBL" id="OC863843">
    <property type="protein sequence ID" value="CAD7631308.1"/>
    <property type="molecule type" value="Genomic_DNA"/>
</dbReference>
<dbReference type="PANTHER" id="PTHR44252">
    <property type="entry name" value="D-ERYTHRULOSE REDUCTASE"/>
    <property type="match status" value="1"/>
</dbReference>
<keyword evidence="3" id="KW-0521">NADP</keyword>
<organism evidence="5">
    <name type="scientific">Medioppia subpectinata</name>
    <dbReference type="NCBI Taxonomy" id="1979941"/>
    <lineage>
        <taxon>Eukaryota</taxon>
        <taxon>Metazoa</taxon>
        <taxon>Ecdysozoa</taxon>
        <taxon>Arthropoda</taxon>
        <taxon>Chelicerata</taxon>
        <taxon>Arachnida</taxon>
        <taxon>Acari</taxon>
        <taxon>Acariformes</taxon>
        <taxon>Sarcoptiformes</taxon>
        <taxon>Oribatida</taxon>
        <taxon>Brachypylina</taxon>
        <taxon>Oppioidea</taxon>
        <taxon>Oppiidae</taxon>
        <taxon>Medioppia</taxon>
    </lineage>
</organism>
<evidence type="ECO:0000256" key="4">
    <source>
        <dbReference type="ARBA" id="ARBA00023002"/>
    </source>
</evidence>
<evidence type="ECO:0000313" key="5">
    <source>
        <dbReference type="EMBL" id="CAD7631308.1"/>
    </source>
</evidence>
<dbReference type="AlphaFoldDB" id="A0A7R9Q3W8"/>
<dbReference type="GO" id="GO:0005997">
    <property type="term" value="P:xylulose metabolic process"/>
    <property type="evidence" value="ECO:0007669"/>
    <property type="project" value="TreeGrafter"/>
</dbReference>
<comment type="subunit">
    <text evidence="2">Homotetramer.</text>
</comment>
<dbReference type="PROSITE" id="PS00061">
    <property type="entry name" value="ADH_SHORT"/>
    <property type="match status" value="1"/>
</dbReference>
<dbReference type="EMBL" id="CAJPIZ010009268">
    <property type="protein sequence ID" value="CAG2111738.1"/>
    <property type="molecule type" value="Genomic_DNA"/>
</dbReference>
<dbReference type="InterPro" id="IPR051737">
    <property type="entry name" value="L-xylulose/Carbonyl_redctase"/>
</dbReference>
<gene>
    <name evidence="5" type="ORF">OSB1V03_LOCUS11717</name>
</gene>
<dbReference type="FunFam" id="3.40.50.720:FF:000214">
    <property type="entry name" value="L-xylulose reductase"/>
    <property type="match status" value="1"/>
</dbReference>